<comment type="similarity">
    <text evidence="3">Belongs to the VPRBP/DCAF1 family.</text>
</comment>
<dbReference type="AlphaFoldDB" id="A0A8X6Q7I6"/>
<dbReference type="Proteomes" id="UP000887013">
    <property type="component" value="Unassembled WGS sequence"/>
</dbReference>
<dbReference type="SMART" id="SM00667">
    <property type="entry name" value="LisH"/>
    <property type="match status" value="1"/>
</dbReference>
<name>A0A8X6Q7I6_NEPPI</name>
<dbReference type="InterPro" id="IPR015943">
    <property type="entry name" value="WD40/YVTN_repeat-like_dom_sf"/>
</dbReference>
<dbReference type="InterPro" id="IPR036322">
    <property type="entry name" value="WD40_repeat_dom_sf"/>
</dbReference>
<evidence type="ECO:0000256" key="3">
    <source>
        <dbReference type="ARBA" id="ARBA00008845"/>
    </source>
</evidence>
<dbReference type="EMBL" id="BMAW01125100">
    <property type="protein sequence ID" value="GFU10837.1"/>
    <property type="molecule type" value="Genomic_DNA"/>
</dbReference>
<accession>A0A8X6Q7I6</accession>
<dbReference type="GO" id="GO:0005634">
    <property type="term" value="C:nucleus"/>
    <property type="evidence" value="ECO:0007669"/>
    <property type="project" value="UniProtKB-SubCell"/>
</dbReference>
<dbReference type="PANTHER" id="PTHR13129">
    <property type="entry name" value="VPRBP PROTEIN-RELATED"/>
    <property type="match status" value="1"/>
</dbReference>
<dbReference type="GO" id="GO:0016567">
    <property type="term" value="P:protein ubiquitination"/>
    <property type="evidence" value="ECO:0007669"/>
    <property type="project" value="InterPro"/>
</dbReference>
<evidence type="ECO:0000256" key="2">
    <source>
        <dbReference type="ARBA" id="ARBA00004906"/>
    </source>
</evidence>
<dbReference type="InterPro" id="IPR016024">
    <property type="entry name" value="ARM-type_fold"/>
</dbReference>
<dbReference type="OrthoDB" id="27563at2759"/>
<gene>
    <name evidence="6" type="primary">Dcaf1</name>
    <name evidence="6" type="ORF">NPIL_344181</name>
</gene>
<keyword evidence="4" id="KW-0833">Ubl conjugation pathway</keyword>
<dbReference type="PROSITE" id="PS50896">
    <property type="entry name" value="LISH"/>
    <property type="match status" value="1"/>
</dbReference>
<reference evidence="6" key="1">
    <citation type="submission" date="2020-08" db="EMBL/GenBank/DDBJ databases">
        <title>Multicomponent nature underlies the extraordinary mechanical properties of spider dragline silk.</title>
        <authorList>
            <person name="Kono N."/>
            <person name="Nakamura H."/>
            <person name="Mori M."/>
            <person name="Yoshida Y."/>
            <person name="Ohtoshi R."/>
            <person name="Malay A.D."/>
            <person name="Moran D.A.P."/>
            <person name="Tomita M."/>
            <person name="Numata K."/>
            <person name="Arakawa K."/>
        </authorList>
    </citation>
    <scope>NUCLEOTIDE SEQUENCE</scope>
</reference>
<evidence type="ECO:0000313" key="6">
    <source>
        <dbReference type="EMBL" id="GFU10837.1"/>
    </source>
</evidence>
<organism evidence="6 7">
    <name type="scientific">Nephila pilipes</name>
    <name type="common">Giant wood spider</name>
    <name type="synonym">Nephila maculata</name>
    <dbReference type="NCBI Taxonomy" id="299642"/>
    <lineage>
        <taxon>Eukaryota</taxon>
        <taxon>Metazoa</taxon>
        <taxon>Ecdysozoa</taxon>
        <taxon>Arthropoda</taxon>
        <taxon>Chelicerata</taxon>
        <taxon>Arachnida</taxon>
        <taxon>Araneae</taxon>
        <taxon>Araneomorphae</taxon>
        <taxon>Entelegynae</taxon>
        <taxon>Araneoidea</taxon>
        <taxon>Nephilidae</taxon>
        <taxon>Nephila</taxon>
    </lineage>
</organism>
<keyword evidence="5" id="KW-0539">Nucleus</keyword>
<evidence type="ECO:0000256" key="5">
    <source>
        <dbReference type="ARBA" id="ARBA00023242"/>
    </source>
</evidence>
<dbReference type="SUPFAM" id="SSF48371">
    <property type="entry name" value="ARM repeat"/>
    <property type="match status" value="1"/>
</dbReference>
<dbReference type="InterPro" id="IPR033270">
    <property type="entry name" value="VPRBP/DCAF1"/>
</dbReference>
<sequence>MSIVEELNNLLKIWEEEEAADEDVSSTLKKIADLIEKQIEAFLKKDSDPFDNRHPGRLQPDCTYGHILKILCREENLVTMMVRVYSQLEDVDLNVVTCRLFLDLLPGLDNAVFREEGFVSSLMNWAEHAPNPLRSYAIGLLAVAMKLSDVAFKYKERNSLLVHLLLRRLRTMRQKFSCLNDKAGTSSCDSFIKSHKSNKRKLDASECDALSAENSGSRRKLDEVTPVKARILNVGSKARWIDLQQHLIGKFQVYPLTPAGEQKYILQYLTCMAQYHEFLGNLFEENVLYLILQYIDVKQNPDMRLALDALKYLASILCHKKIAIDFINSDGLQLLLNIPIPSVASTGVSLCFHHISQVEEALERICNSLPPCIISNFVSYALRLLESSHESSRCHATTFYGLTFRFVSILTQFDDQGGLRKLFNVMSTLDIFVSYDTLSEDRLLANHQTTKHVCVALKHYFEAHLISDWDNQNSLTQSNPYKVLNLSSENVDRYLEKWREKLSLSQTAWKPVEQFLALDGVTFLFDLITSYFASNYQGRFETIKNALDVLKICSLMLSTQLLFCEVMSNREEGDKHLTGLHVLLEASYGQFTSFPDIQSSALNSIINCVSINSLKVDTQNSFIQQRTTYRSIDEWLNKMYKNVQFKNGIVILFNIVFVKKPLVQDSVRALACRALCGLARSEYVKDIMSKLPLVVSGKLLDLVKQPLIQDKAHHAIFCKYVYELIRLIFGASASIHYESSLFGINKSEIAEKTKISYHEEQLLQLILNHLHKKGFNDTVAVLQKEMSKKCQISCNIPVVNSTTFPCKKIPIVSSACRSFGNSKVFRSTSFDSFSRITPIPSIPVTLAAASNKMEVSTMRQNIFNPSKEFQTYTSLDSIVTEYLRKQHAMCKNPMLACPPFDLYAIHKCPEPKNTRNADGNFLVRFQKQQMSYQNGGYGGAALDKKLIYSRYRPIRSFRAEIIGFTACSFMNCLDNGPQPRIMVGTREFIGLSKLRLYNINTGKQELSKDSQLRTITNIESSKHNSLFITSNCGRMGSSELWNTKGNFQKLFHFTGVRHIEFGKRMSSRMVGTKQNAAIVFDTVTCEEVDTYNTVNVGNGYVGNRATFDYSDELILSDGVLWDIRSRNIIHKLDKFNSSFNGLFHPNGREIVCNTEIVSFLSFRL</sequence>
<comment type="caution">
    <text evidence="6">The sequence shown here is derived from an EMBL/GenBank/DDBJ whole genome shotgun (WGS) entry which is preliminary data.</text>
</comment>
<dbReference type="PANTHER" id="PTHR13129:SF4">
    <property type="entry name" value="DDB1- AND CUL4-ASSOCIATED FACTOR 1"/>
    <property type="match status" value="1"/>
</dbReference>
<protein>
    <recommendedName>
        <fullName evidence="8">LisH domain-containing protein</fullName>
    </recommendedName>
</protein>
<dbReference type="GO" id="GO:0080008">
    <property type="term" value="C:Cul4-RING E3 ubiquitin ligase complex"/>
    <property type="evidence" value="ECO:0007669"/>
    <property type="project" value="TreeGrafter"/>
</dbReference>
<evidence type="ECO:0000313" key="7">
    <source>
        <dbReference type="Proteomes" id="UP000887013"/>
    </source>
</evidence>
<dbReference type="SUPFAM" id="SSF50978">
    <property type="entry name" value="WD40 repeat-like"/>
    <property type="match status" value="1"/>
</dbReference>
<evidence type="ECO:0000256" key="1">
    <source>
        <dbReference type="ARBA" id="ARBA00004123"/>
    </source>
</evidence>
<comment type="subcellular location">
    <subcellularLocation>
        <location evidence="1">Nucleus</location>
    </subcellularLocation>
</comment>
<proteinExistence type="inferred from homology"/>
<evidence type="ECO:0008006" key="8">
    <source>
        <dbReference type="Google" id="ProtNLM"/>
    </source>
</evidence>
<evidence type="ECO:0000256" key="4">
    <source>
        <dbReference type="ARBA" id="ARBA00022786"/>
    </source>
</evidence>
<dbReference type="Gene3D" id="2.130.10.10">
    <property type="entry name" value="YVTN repeat-like/Quinoprotein amine dehydrogenase"/>
    <property type="match status" value="1"/>
</dbReference>
<dbReference type="InterPro" id="IPR006594">
    <property type="entry name" value="LisH"/>
</dbReference>
<keyword evidence="7" id="KW-1185">Reference proteome</keyword>
<comment type="pathway">
    <text evidence="2">Protein modification; protein ubiquitination.</text>
</comment>